<dbReference type="InterPro" id="IPR003615">
    <property type="entry name" value="HNH_nuc"/>
</dbReference>
<dbReference type="Proteomes" id="UP001257909">
    <property type="component" value="Unassembled WGS sequence"/>
</dbReference>
<feature type="domain" description="HNH nuclease" evidence="1">
    <location>
        <begin position="85"/>
        <end position="136"/>
    </location>
</feature>
<protein>
    <recommendedName>
        <fullName evidence="1">HNH nuclease domain-containing protein</fullName>
    </recommendedName>
</protein>
<proteinExistence type="predicted"/>
<reference evidence="2 3" key="1">
    <citation type="submission" date="2023-07" db="EMBL/GenBank/DDBJ databases">
        <title>Sorghum-associated microbial communities from plants grown in Nebraska, USA.</title>
        <authorList>
            <person name="Schachtman D."/>
        </authorList>
    </citation>
    <scope>NUCLEOTIDE SEQUENCE [LARGE SCALE GENOMIC DNA]</scope>
    <source>
        <strain evidence="2 3">4138</strain>
    </source>
</reference>
<comment type="caution">
    <text evidence="2">The sequence shown here is derived from an EMBL/GenBank/DDBJ whole genome shotgun (WGS) entry which is preliminary data.</text>
</comment>
<keyword evidence="3" id="KW-1185">Reference proteome</keyword>
<evidence type="ECO:0000259" key="1">
    <source>
        <dbReference type="SMART" id="SM00507"/>
    </source>
</evidence>
<evidence type="ECO:0000313" key="3">
    <source>
        <dbReference type="Proteomes" id="UP001257909"/>
    </source>
</evidence>
<dbReference type="RefSeq" id="WP_310282006.1">
    <property type="nucleotide sequence ID" value="NZ_JAVDWR010000036.1"/>
</dbReference>
<dbReference type="EMBL" id="JAVDWR010000036">
    <property type="protein sequence ID" value="MDR7123131.1"/>
    <property type="molecule type" value="Genomic_DNA"/>
</dbReference>
<dbReference type="Gene3D" id="1.10.30.50">
    <property type="match status" value="1"/>
</dbReference>
<name>A0ABU1W5B9_9GAMM</name>
<accession>A0ABU1W5B9</accession>
<gene>
    <name evidence="2" type="ORF">J2W69_004114</name>
</gene>
<dbReference type="SMART" id="SM00507">
    <property type="entry name" value="HNHc"/>
    <property type="match status" value="1"/>
</dbReference>
<dbReference type="CDD" id="cd00085">
    <property type="entry name" value="HNHc"/>
    <property type="match status" value="1"/>
</dbReference>
<sequence>MWSLPLPDNENSREIITTALTYINGDAKYQLTEAEYETLSSIYERYEDLHGKVHDDLLANTLSNETKQAIHDGYSEIQEKKRLTDYRSTLLLSAERCPCCSISAADELDHHLPRSIYKSLALYSSNLVPMCHKCNNKKRTAAGTEPSNSFLHIYYDQVPSEDRFFIASVELVDGKLKVSFEIENIESLDDDLYEMMTFQSRRVNLNDRLLKEINIFLAPFYVSMEPLYEISSDPEMIKNLLLAAERQFNSKMGVNDWRSSLLYALAHNHEFCDGGFKNALGVVEDG</sequence>
<evidence type="ECO:0000313" key="2">
    <source>
        <dbReference type="EMBL" id="MDR7123131.1"/>
    </source>
</evidence>
<organism evidence="2 3">
    <name type="scientific">Rheinheimera soli</name>
    <dbReference type="NCBI Taxonomy" id="443616"/>
    <lineage>
        <taxon>Bacteria</taxon>
        <taxon>Pseudomonadati</taxon>
        <taxon>Pseudomonadota</taxon>
        <taxon>Gammaproteobacteria</taxon>
        <taxon>Chromatiales</taxon>
        <taxon>Chromatiaceae</taxon>
        <taxon>Rheinheimera</taxon>
    </lineage>
</organism>